<dbReference type="SMART" id="SM00382">
    <property type="entry name" value="AAA"/>
    <property type="match status" value="1"/>
</dbReference>
<dbReference type="InterPro" id="IPR015854">
    <property type="entry name" value="ABC_transpr_LolD-like"/>
</dbReference>
<dbReference type="AlphaFoldDB" id="A0A4R3MKZ8"/>
<dbReference type="GO" id="GO:0022857">
    <property type="term" value="F:transmembrane transporter activity"/>
    <property type="evidence" value="ECO:0007669"/>
    <property type="project" value="UniProtKB-ARBA"/>
</dbReference>
<reference evidence="6 7" key="1">
    <citation type="submission" date="2019-03" db="EMBL/GenBank/DDBJ databases">
        <title>Genomic Encyclopedia of Type Strains, Phase IV (KMG-IV): sequencing the most valuable type-strain genomes for metagenomic binning, comparative biology and taxonomic classification.</title>
        <authorList>
            <person name="Goeker M."/>
        </authorList>
    </citation>
    <scope>NUCLEOTIDE SEQUENCE [LARGE SCALE GENOMIC DNA]</scope>
    <source>
        <strain evidence="6 7">DSM 25894</strain>
    </source>
</reference>
<proteinExistence type="inferred from homology"/>
<keyword evidence="2" id="KW-0813">Transport</keyword>
<dbReference type="InterPro" id="IPR017911">
    <property type="entry name" value="MacB-like_ATP-bd"/>
</dbReference>
<evidence type="ECO:0000256" key="2">
    <source>
        <dbReference type="ARBA" id="ARBA00022448"/>
    </source>
</evidence>
<evidence type="ECO:0000313" key="6">
    <source>
        <dbReference type="EMBL" id="TCT14393.1"/>
    </source>
</evidence>
<name>A0A4R3MKZ8_9BACI</name>
<dbReference type="PROSITE" id="PS00211">
    <property type="entry name" value="ABC_TRANSPORTER_1"/>
    <property type="match status" value="1"/>
</dbReference>
<dbReference type="GO" id="GO:0098796">
    <property type="term" value="C:membrane protein complex"/>
    <property type="evidence" value="ECO:0007669"/>
    <property type="project" value="UniProtKB-ARBA"/>
</dbReference>
<dbReference type="OrthoDB" id="9791546at2"/>
<gene>
    <name evidence="6" type="ORF">EDD68_1423</name>
</gene>
<protein>
    <submittedName>
        <fullName evidence="6">Putative ABC transport system ATP-binding protein</fullName>
    </submittedName>
</protein>
<dbReference type="PANTHER" id="PTHR24220:SF692">
    <property type="entry name" value="ABC TRANSPORTER DOMAIN-CONTAINING PROTEIN"/>
    <property type="match status" value="1"/>
</dbReference>
<dbReference type="FunFam" id="3.40.50.300:FF:000032">
    <property type="entry name" value="Export ABC transporter ATP-binding protein"/>
    <property type="match status" value="1"/>
</dbReference>
<dbReference type="PROSITE" id="PS50893">
    <property type="entry name" value="ABC_TRANSPORTER_2"/>
    <property type="match status" value="1"/>
</dbReference>
<dbReference type="InterPro" id="IPR003439">
    <property type="entry name" value="ABC_transporter-like_ATP-bd"/>
</dbReference>
<dbReference type="Gene3D" id="3.40.50.300">
    <property type="entry name" value="P-loop containing nucleotide triphosphate hydrolases"/>
    <property type="match status" value="1"/>
</dbReference>
<keyword evidence="3" id="KW-0547">Nucleotide-binding</keyword>
<feature type="domain" description="ABC transporter" evidence="5">
    <location>
        <begin position="2"/>
        <end position="225"/>
    </location>
</feature>
<dbReference type="GO" id="GO:0016887">
    <property type="term" value="F:ATP hydrolysis activity"/>
    <property type="evidence" value="ECO:0007669"/>
    <property type="project" value="InterPro"/>
</dbReference>
<organism evidence="6 7">
    <name type="scientific">Melghiribacillus thermohalophilus</name>
    <dbReference type="NCBI Taxonomy" id="1324956"/>
    <lineage>
        <taxon>Bacteria</taxon>
        <taxon>Bacillati</taxon>
        <taxon>Bacillota</taxon>
        <taxon>Bacilli</taxon>
        <taxon>Bacillales</taxon>
        <taxon>Bacillaceae</taxon>
        <taxon>Melghiribacillus</taxon>
    </lineage>
</organism>
<comment type="similarity">
    <text evidence="1">Belongs to the ABC transporter superfamily.</text>
</comment>
<evidence type="ECO:0000313" key="7">
    <source>
        <dbReference type="Proteomes" id="UP000294650"/>
    </source>
</evidence>
<evidence type="ECO:0000256" key="4">
    <source>
        <dbReference type="ARBA" id="ARBA00022840"/>
    </source>
</evidence>
<dbReference type="RefSeq" id="WP_132373319.1">
    <property type="nucleotide sequence ID" value="NZ_SMAN01000042.1"/>
</dbReference>
<keyword evidence="7" id="KW-1185">Reference proteome</keyword>
<evidence type="ECO:0000259" key="5">
    <source>
        <dbReference type="PROSITE" id="PS50893"/>
    </source>
</evidence>
<comment type="caution">
    <text evidence="6">The sequence shown here is derived from an EMBL/GenBank/DDBJ whole genome shotgun (WGS) entry which is preliminary data.</text>
</comment>
<dbReference type="GO" id="GO:0005524">
    <property type="term" value="F:ATP binding"/>
    <property type="evidence" value="ECO:0007669"/>
    <property type="project" value="UniProtKB-KW"/>
</dbReference>
<dbReference type="EMBL" id="SMAN01000042">
    <property type="protein sequence ID" value="TCT14393.1"/>
    <property type="molecule type" value="Genomic_DNA"/>
</dbReference>
<dbReference type="InterPro" id="IPR027417">
    <property type="entry name" value="P-loop_NTPase"/>
</dbReference>
<dbReference type="InterPro" id="IPR003593">
    <property type="entry name" value="AAA+_ATPase"/>
</dbReference>
<dbReference type="InterPro" id="IPR017871">
    <property type="entry name" value="ABC_transporter-like_CS"/>
</dbReference>
<sequence>MITVENLRKSFGRGTNATEVLRDIDLTIPDGKWTAIVGPSGSGKSTLLNCLSGLLKPDFGHVNYDGKDLYRLKEKERSHFRRKHIGFVFQDFKLLPYYSVIDNVILPLLYDEAKQKLYEKARQILLHIGIHEQLFTRLPRSLSGGEKQRVAIARALIADPDVLVCDEPTGNLDQDNRDIITGLIDRLRNEGKTIVLVTHDMEVAKKADDIYQLTSGSLVPYEVTA</sequence>
<accession>A0A4R3MKZ8</accession>
<dbReference type="CDD" id="cd03255">
    <property type="entry name" value="ABC_MJ0796_LolCDE_FtsE"/>
    <property type="match status" value="1"/>
</dbReference>
<dbReference type="Pfam" id="PF00005">
    <property type="entry name" value="ABC_tran"/>
    <property type="match status" value="1"/>
</dbReference>
<keyword evidence="4 6" id="KW-0067">ATP-binding</keyword>
<dbReference type="GO" id="GO:0005886">
    <property type="term" value="C:plasma membrane"/>
    <property type="evidence" value="ECO:0007669"/>
    <property type="project" value="TreeGrafter"/>
</dbReference>
<evidence type="ECO:0000256" key="3">
    <source>
        <dbReference type="ARBA" id="ARBA00022741"/>
    </source>
</evidence>
<dbReference type="PANTHER" id="PTHR24220">
    <property type="entry name" value="IMPORT ATP-BINDING PROTEIN"/>
    <property type="match status" value="1"/>
</dbReference>
<dbReference type="SUPFAM" id="SSF52540">
    <property type="entry name" value="P-loop containing nucleoside triphosphate hydrolases"/>
    <property type="match status" value="1"/>
</dbReference>
<evidence type="ECO:0000256" key="1">
    <source>
        <dbReference type="ARBA" id="ARBA00005417"/>
    </source>
</evidence>
<dbReference type="Proteomes" id="UP000294650">
    <property type="component" value="Unassembled WGS sequence"/>
</dbReference>